<name>A0ABD0JNL1_9CAEN</name>
<dbReference type="InterPro" id="IPR050304">
    <property type="entry name" value="MT-severing_AAA_ATPase"/>
</dbReference>
<evidence type="ECO:0000256" key="2">
    <source>
        <dbReference type="ARBA" id="ARBA00022741"/>
    </source>
</evidence>
<proteinExistence type="inferred from homology"/>
<dbReference type="InterPro" id="IPR003959">
    <property type="entry name" value="ATPase_AAA_core"/>
</dbReference>
<dbReference type="SMART" id="SM00382">
    <property type="entry name" value="AAA"/>
    <property type="match status" value="1"/>
</dbReference>
<dbReference type="Pfam" id="PF17862">
    <property type="entry name" value="AAA_lid_3"/>
    <property type="match status" value="1"/>
</dbReference>
<dbReference type="InterPro" id="IPR003593">
    <property type="entry name" value="AAA+_ATPase"/>
</dbReference>
<dbReference type="Pfam" id="PF09336">
    <property type="entry name" value="Vps4_C"/>
    <property type="match status" value="1"/>
</dbReference>
<dbReference type="PANTHER" id="PTHR23074:SF19">
    <property type="entry name" value="KATANIN P60 ATPASE-CONTAINING SUBUNIT A1"/>
    <property type="match status" value="1"/>
</dbReference>
<protein>
    <recommendedName>
        <fullName evidence="4">AAA+ ATPase domain-containing protein</fullName>
    </recommendedName>
</protein>
<evidence type="ECO:0000313" key="5">
    <source>
        <dbReference type="EMBL" id="KAK7476644.1"/>
    </source>
</evidence>
<evidence type="ECO:0000256" key="3">
    <source>
        <dbReference type="ARBA" id="ARBA00022840"/>
    </source>
</evidence>
<organism evidence="5 6">
    <name type="scientific">Batillaria attramentaria</name>
    <dbReference type="NCBI Taxonomy" id="370345"/>
    <lineage>
        <taxon>Eukaryota</taxon>
        <taxon>Metazoa</taxon>
        <taxon>Spiralia</taxon>
        <taxon>Lophotrochozoa</taxon>
        <taxon>Mollusca</taxon>
        <taxon>Gastropoda</taxon>
        <taxon>Caenogastropoda</taxon>
        <taxon>Sorbeoconcha</taxon>
        <taxon>Cerithioidea</taxon>
        <taxon>Batillariidae</taxon>
        <taxon>Batillaria</taxon>
    </lineage>
</organism>
<evidence type="ECO:0000259" key="4">
    <source>
        <dbReference type="SMART" id="SM00382"/>
    </source>
</evidence>
<dbReference type="InterPro" id="IPR041569">
    <property type="entry name" value="AAA_lid_3"/>
</dbReference>
<comment type="similarity">
    <text evidence="1">Belongs to the AAA ATPase family.</text>
</comment>
<keyword evidence="3" id="KW-0067">ATP-binding</keyword>
<keyword evidence="6" id="KW-1185">Reference proteome</keyword>
<comment type="caution">
    <text evidence="5">The sequence shown here is derived from an EMBL/GenBank/DDBJ whole genome shotgun (WGS) entry which is preliminary data.</text>
</comment>
<dbReference type="AlphaFoldDB" id="A0ABD0JNL1"/>
<dbReference type="EMBL" id="JACVVK020000370">
    <property type="protein sequence ID" value="KAK7476644.1"/>
    <property type="molecule type" value="Genomic_DNA"/>
</dbReference>
<dbReference type="Gene3D" id="3.40.50.300">
    <property type="entry name" value="P-loop containing nucleotide triphosphate hydrolases"/>
    <property type="match status" value="1"/>
</dbReference>
<dbReference type="SUPFAM" id="SSF52540">
    <property type="entry name" value="P-loop containing nucleoside triphosphate hydrolases"/>
    <property type="match status" value="1"/>
</dbReference>
<dbReference type="InterPro" id="IPR015415">
    <property type="entry name" value="Spast_Vps4_C"/>
</dbReference>
<evidence type="ECO:0000313" key="6">
    <source>
        <dbReference type="Proteomes" id="UP001519460"/>
    </source>
</evidence>
<dbReference type="PANTHER" id="PTHR23074">
    <property type="entry name" value="AAA DOMAIN-CONTAINING"/>
    <property type="match status" value="1"/>
</dbReference>
<reference evidence="5 6" key="1">
    <citation type="journal article" date="2023" name="Sci. Data">
        <title>Genome assembly of the Korean intertidal mud-creeper Batillaria attramentaria.</title>
        <authorList>
            <person name="Patra A.K."/>
            <person name="Ho P.T."/>
            <person name="Jun S."/>
            <person name="Lee S.J."/>
            <person name="Kim Y."/>
            <person name="Won Y.J."/>
        </authorList>
    </citation>
    <scope>NUCLEOTIDE SEQUENCE [LARGE SCALE GENOMIC DNA]</scope>
    <source>
        <strain evidence="5">Wonlab-2016</strain>
    </source>
</reference>
<dbReference type="GO" id="GO:0005524">
    <property type="term" value="F:ATP binding"/>
    <property type="evidence" value="ECO:0007669"/>
    <property type="project" value="UniProtKB-KW"/>
</dbReference>
<dbReference type="Gene3D" id="1.10.8.60">
    <property type="match status" value="1"/>
</dbReference>
<accession>A0ABD0JNL1</accession>
<dbReference type="Proteomes" id="UP001519460">
    <property type="component" value="Unassembled WGS sequence"/>
</dbReference>
<evidence type="ECO:0000256" key="1">
    <source>
        <dbReference type="ARBA" id="ARBA00006914"/>
    </source>
</evidence>
<sequence>MYLTNESGNSNQNVEKKFYAGPSLWIQNLATQLEREILRNKPNIHWNDIAGLQDAKNLLVEAVVLPRLVPDFFVGIRRPWKGVLLVGPPGTGKTMLAEAVATECDTTFFHISPASIASRYIGEPERTVRLLFDMARFYAPSTIFFDEIDAVCSTRGHGREHETHRRVKSELLVQMDGVMGAFVDGDPTRTVTVLAATNLPWDLDEAMRRRLEKRIYIPLPSAHVRRTLLDINLREIELDQGVNLNEVADKLQGYSGADITNVCRDAAMMPFRRRVSGLGPEEVQKIPKDELLRPVTLDDFLDAIRKVNKSVSSYDVERQQTWMEEFGAA</sequence>
<dbReference type="FunFam" id="3.40.50.300:FF:000159">
    <property type="entry name" value="Katanin p60 ATPase-containing subunit A1"/>
    <property type="match status" value="1"/>
</dbReference>
<dbReference type="Pfam" id="PF00004">
    <property type="entry name" value="AAA"/>
    <property type="match status" value="1"/>
</dbReference>
<gene>
    <name evidence="5" type="ORF">BaRGS_00032119</name>
</gene>
<dbReference type="FunFam" id="1.10.8.60:FF:000025">
    <property type="entry name" value="Katanin p60 ATPase-containing subunit A1"/>
    <property type="match status" value="1"/>
</dbReference>
<feature type="domain" description="AAA+ ATPase" evidence="4">
    <location>
        <begin position="79"/>
        <end position="221"/>
    </location>
</feature>
<keyword evidence="2" id="KW-0547">Nucleotide-binding</keyword>
<dbReference type="InterPro" id="IPR027417">
    <property type="entry name" value="P-loop_NTPase"/>
</dbReference>